<dbReference type="InterPro" id="IPR003811">
    <property type="entry name" value="G3P_acylTferase_PlsY"/>
</dbReference>
<name>A0AAJ1PQJ3_9MOLU</name>
<keyword evidence="4 10" id="KW-0812">Transmembrane</keyword>
<accession>A0AAJ1PQJ3</accession>
<keyword evidence="5 10" id="KW-1133">Transmembrane helix</keyword>
<keyword evidence="9 10" id="KW-1208">Phospholipid metabolism</keyword>
<evidence type="ECO:0000256" key="6">
    <source>
        <dbReference type="ARBA" id="ARBA00023098"/>
    </source>
</evidence>
<dbReference type="Proteomes" id="UP001224428">
    <property type="component" value="Unassembled WGS sequence"/>
</dbReference>
<feature type="transmembrane region" description="Helical" evidence="10">
    <location>
        <begin position="151"/>
        <end position="175"/>
    </location>
</feature>
<comment type="function">
    <text evidence="10">Catalyzes the transfer of an acyl group from acyl-phosphate (acyl-PO(4)) to glycerol-3-phosphate (G3P) to form lysophosphatidic acid (LPA). This enzyme utilizes acyl-phosphate as fatty acyl donor, but not acyl-CoA or acyl-ACP.</text>
</comment>
<dbReference type="HAMAP" id="MF_01043">
    <property type="entry name" value="PlsY"/>
    <property type="match status" value="1"/>
</dbReference>
<reference evidence="11" key="1">
    <citation type="submission" date="2023-05" db="EMBL/GenBank/DDBJ databases">
        <title>Mycoplasma phocimorsus sp. nov., isolated from Scandinavian patients with seal finger or septic arthritis after contact with seals.</title>
        <authorList>
            <person name="Skafte-Holm A."/>
            <person name="Pedersen T.R."/>
            <person name="Froelund M."/>
            <person name="Stegger M."/>
            <person name="Qvortrup K."/>
            <person name="Michaels D.L."/>
            <person name="Brown D.R."/>
            <person name="Jensen J.S."/>
        </authorList>
    </citation>
    <scope>NUCLEOTIDE SEQUENCE</scope>
    <source>
        <strain evidence="11">M5725</strain>
    </source>
</reference>
<dbReference type="EMBL" id="JASDDP010000003">
    <property type="protein sequence ID" value="MDJ1645499.1"/>
    <property type="molecule type" value="Genomic_DNA"/>
</dbReference>
<feature type="transmembrane region" description="Helical" evidence="10">
    <location>
        <begin position="7"/>
        <end position="29"/>
    </location>
</feature>
<organism evidence="11 12">
    <name type="scientific">Mycoplasma phocimorsus</name>
    <dbReference type="NCBI Taxonomy" id="3045839"/>
    <lineage>
        <taxon>Bacteria</taxon>
        <taxon>Bacillati</taxon>
        <taxon>Mycoplasmatota</taxon>
        <taxon>Mollicutes</taxon>
        <taxon>Mycoplasmataceae</taxon>
        <taxon>Mycoplasma</taxon>
    </lineage>
</organism>
<dbReference type="GO" id="GO:0005886">
    <property type="term" value="C:plasma membrane"/>
    <property type="evidence" value="ECO:0007669"/>
    <property type="project" value="UniProtKB-SubCell"/>
</dbReference>
<comment type="pathway">
    <text evidence="10">Lipid metabolism; phospholipid metabolism.</text>
</comment>
<sequence>MEIFLSILINLAILSLGYFIGSVNFAIIFSKKKEKGDIRNNGSNNAGATNSTRVYGKKFGIIIFVLDFLKALIPTLTLGLLIYFFGDKIPFLIITQSITLGVIIGHIWPIFHEFKGGKGVSCSVVLIFSINILLLIFSVIIFVVMMKWKKIVSLAVIIVTVFCTPLTFVLMIPQITLSLYKYTYFLNNININNAWLIFASVSSIYIIAAGIVMFAHRSNIVRLINKNENSFIKKTT</sequence>
<dbReference type="Pfam" id="PF02660">
    <property type="entry name" value="G3P_acyltransf"/>
    <property type="match status" value="1"/>
</dbReference>
<feature type="transmembrane region" description="Helical" evidence="10">
    <location>
        <begin position="59"/>
        <end position="84"/>
    </location>
</feature>
<keyword evidence="7 10" id="KW-0472">Membrane</keyword>
<dbReference type="GO" id="GO:0043772">
    <property type="term" value="F:acyl-phosphate glycerol-3-phosphate acyltransferase activity"/>
    <property type="evidence" value="ECO:0007669"/>
    <property type="project" value="UniProtKB-UniRule"/>
</dbReference>
<keyword evidence="8 10" id="KW-0594">Phospholipid biosynthesis</keyword>
<feature type="transmembrane region" description="Helical" evidence="10">
    <location>
        <begin position="123"/>
        <end position="144"/>
    </location>
</feature>
<comment type="caution">
    <text evidence="11">The sequence shown here is derived from an EMBL/GenBank/DDBJ whole genome shotgun (WGS) entry which is preliminary data.</text>
</comment>
<comment type="subcellular location">
    <subcellularLocation>
        <location evidence="10">Cell membrane</location>
        <topology evidence="10">Multi-pass membrane protein</topology>
    </subcellularLocation>
</comment>
<feature type="transmembrane region" description="Helical" evidence="10">
    <location>
        <begin position="195"/>
        <end position="216"/>
    </location>
</feature>
<keyword evidence="6 10" id="KW-0443">Lipid metabolism</keyword>
<gene>
    <name evidence="10" type="primary">plsY</name>
    <name evidence="11" type="ORF">QLQ80_00130</name>
</gene>
<dbReference type="GO" id="GO:0008654">
    <property type="term" value="P:phospholipid biosynthetic process"/>
    <property type="evidence" value="ECO:0007669"/>
    <property type="project" value="UniProtKB-UniRule"/>
</dbReference>
<keyword evidence="11" id="KW-0012">Acyltransferase</keyword>
<evidence type="ECO:0000256" key="10">
    <source>
        <dbReference type="HAMAP-Rule" id="MF_01043"/>
    </source>
</evidence>
<comment type="catalytic activity">
    <reaction evidence="10">
        <text>an acyl phosphate + sn-glycerol 3-phosphate = a 1-acyl-sn-glycero-3-phosphate + phosphate</text>
        <dbReference type="Rhea" id="RHEA:34075"/>
        <dbReference type="ChEBI" id="CHEBI:43474"/>
        <dbReference type="ChEBI" id="CHEBI:57597"/>
        <dbReference type="ChEBI" id="CHEBI:57970"/>
        <dbReference type="ChEBI" id="CHEBI:59918"/>
        <dbReference type="EC" id="2.3.1.275"/>
    </reaction>
</comment>
<comment type="subunit">
    <text evidence="10">Probably interacts with PlsX.</text>
</comment>
<evidence type="ECO:0000256" key="1">
    <source>
        <dbReference type="ARBA" id="ARBA00022475"/>
    </source>
</evidence>
<keyword evidence="12" id="KW-1185">Reference proteome</keyword>
<evidence type="ECO:0000256" key="2">
    <source>
        <dbReference type="ARBA" id="ARBA00022516"/>
    </source>
</evidence>
<comment type="similarity">
    <text evidence="10">Belongs to the PlsY family.</text>
</comment>
<evidence type="ECO:0000313" key="11">
    <source>
        <dbReference type="EMBL" id="MDJ1645499.1"/>
    </source>
</evidence>
<dbReference type="EC" id="2.3.1.275" evidence="10"/>
<dbReference type="AlphaFoldDB" id="A0AAJ1PQJ3"/>
<keyword evidence="3 10" id="KW-0808">Transferase</keyword>
<feature type="transmembrane region" description="Helical" evidence="10">
    <location>
        <begin position="91"/>
        <end position="111"/>
    </location>
</feature>
<evidence type="ECO:0000256" key="9">
    <source>
        <dbReference type="ARBA" id="ARBA00023264"/>
    </source>
</evidence>
<dbReference type="PANTHER" id="PTHR30309">
    <property type="entry name" value="INNER MEMBRANE PROTEIN YGIH"/>
    <property type="match status" value="1"/>
</dbReference>
<evidence type="ECO:0000256" key="4">
    <source>
        <dbReference type="ARBA" id="ARBA00022692"/>
    </source>
</evidence>
<keyword evidence="1 10" id="KW-1003">Cell membrane</keyword>
<dbReference type="SMART" id="SM01207">
    <property type="entry name" value="G3P_acyltransf"/>
    <property type="match status" value="1"/>
</dbReference>
<evidence type="ECO:0000256" key="8">
    <source>
        <dbReference type="ARBA" id="ARBA00023209"/>
    </source>
</evidence>
<evidence type="ECO:0000256" key="5">
    <source>
        <dbReference type="ARBA" id="ARBA00022989"/>
    </source>
</evidence>
<protein>
    <recommendedName>
        <fullName evidence="10">Glycerol-3-phosphate acyltransferase</fullName>
    </recommendedName>
    <alternativeName>
        <fullName evidence="10">Acyl-PO4 G3P acyltransferase</fullName>
    </alternativeName>
    <alternativeName>
        <fullName evidence="10">Acyl-phosphate--glycerol-3-phosphate acyltransferase</fullName>
    </alternativeName>
    <alternativeName>
        <fullName evidence="10">G3P acyltransferase</fullName>
        <shortName evidence="10">GPAT</shortName>
        <ecNumber evidence="10">2.3.1.275</ecNumber>
    </alternativeName>
    <alternativeName>
        <fullName evidence="10">Lysophosphatidic acid synthase</fullName>
        <shortName evidence="10">LPA synthase</shortName>
    </alternativeName>
</protein>
<dbReference type="PANTHER" id="PTHR30309:SF0">
    <property type="entry name" value="GLYCEROL-3-PHOSPHATE ACYLTRANSFERASE-RELATED"/>
    <property type="match status" value="1"/>
</dbReference>
<keyword evidence="2 10" id="KW-0444">Lipid biosynthesis</keyword>
<evidence type="ECO:0000256" key="7">
    <source>
        <dbReference type="ARBA" id="ARBA00023136"/>
    </source>
</evidence>
<dbReference type="RefSeq" id="WP_283827066.1">
    <property type="nucleotide sequence ID" value="NZ_JASDDP010000003.1"/>
</dbReference>
<evidence type="ECO:0000313" key="12">
    <source>
        <dbReference type="Proteomes" id="UP001224428"/>
    </source>
</evidence>
<proteinExistence type="inferred from homology"/>
<evidence type="ECO:0000256" key="3">
    <source>
        <dbReference type="ARBA" id="ARBA00022679"/>
    </source>
</evidence>